<dbReference type="AlphaFoldDB" id="H8GDV1"/>
<dbReference type="Pfam" id="PF24585">
    <property type="entry name" value="YunG"/>
    <property type="match status" value="1"/>
</dbReference>
<dbReference type="InterPro" id="IPR056238">
    <property type="entry name" value="YunG-like"/>
</dbReference>
<name>H8GDV1_9PSEU</name>
<dbReference type="EMBL" id="CM001466">
    <property type="protein sequence ID" value="EHY88895.1"/>
    <property type="molecule type" value="Genomic_DNA"/>
</dbReference>
<protein>
    <submittedName>
        <fullName evidence="1">Uncharacterized protein</fullName>
    </submittedName>
</protein>
<reference evidence="1 2" key="1">
    <citation type="journal article" date="2012" name="Stand. Genomic Sci.">
        <title>Genome sequence of the soil bacterium Saccharomonospora azurea type strain (NA-128(T)).</title>
        <authorList>
            <person name="Klenk H.P."/>
            <person name="Held B."/>
            <person name="Lucas S."/>
            <person name="Lapidus A."/>
            <person name="Copeland A."/>
            <person name="Hammon N."/>
            <person name="Pitluck S."/>
            <person name="Goodwin L.A."/>
            <person name="Han C."/>
            <person name="Tapia R."/>
            <person name="Brambilla E.M."/>
            <person name="Potter G."/>
            <person name="Land M."/>
            <person name="Ivanova N."/>
            <person name="Rohde M."/>
            <person name="Goker M."/>
            <person name="Detter J.C."/>
            <person name="Kyrpides N.C."/>
            <person name="Woyke T."/>
        </authorList>
    </citation>
    <scope>NUCLEOTIDE SEQUENCE [LARGE SCALE GENOMIC DNA]</scope>
    <source>
        <strain evidence="1 2">NA-128</strain>
    </source>
</reference>
<proteinExistence type="predicted"/>
<organism evidence="1 2">
    <name type="scientific">Saccharomonospora azurea NA-128</name>
    <dbReference type="NCBI Taxonomy" id="882081"/>
    <lineage>
        <taxon>Bacteria</taxon>
        <taxon>Bacillati</taxon>
        <taxon>Actinomycetota</taxon>
        <taxon>Actinomycetes</taxon>
        <taxon>Pseudonocardiales</taxon>
        <taxon>Pseudonocardiaceae</taxon>
        <taxon>Saccharomonospora</taxon>
    </lineage>
</organism>
<dbReference type="Proteomes" id="UP000004705">
    <property type="component" value="Chromosome"/>
</dbReference>
<dbReference type="HOGENOM" id="CLU_128785_0_0_11"/>
<accession>H8GDV1</accession>
<sequence>MVWSFVALEAALRDCWDDETCDPTDPWDPDNPARGHCGVTSIALSELLGGVLLRADVTLRDGTSNGIHYWNRLDNGLEIDLTRDQFRNGEHLGRPSVAKPVRLPTARMATRYDLYAARVRHRLGSDVPRGIPT</sequence>
<evidence type="ECO:0000313" key="2">
    <source>
        <dbReference type="Proteomes" id="UP000004705"/>
    </source>
</evidence>
<keyword evidence="2" id="KW-1185">Reference proteome</keyword>
<evidence type="ECO:0000313" key="1">
    <source>
        <dbReference type="EMBL" id="EHY88895.1"/>
    </source>
</evidence>
<dbReference type="RefSeq" id="WP_005441003.1">
    <property type="nucleotide sequence ID" value="NZ_CM001466.1"/>
</dbReference>
<dbReference type="OrthoDB" id="9792518at2"/>
<gene>
    <name evidence="1" type="ORF">SacazDRAFT_01977</name>
</gene>